<dbReference type="PROSITE" id="PS01245">
    <property type="entry name" value="RIO1"/>
    <property type="match status" value="1"/>
</dbReference>
<keyword evidence="12" id="KW-0418">Kinase</keyword>
<feature type="region of interest" description="Disordered" evidence="19">
    <location>
        <begin position="123"/>
        <end position="179"/>
    </location>
</feature>
<feature type="region of interest" description="Disordered" evidence="19">
    <location>
        <begin position="639"/>
        <end position="736"/>
    </location>
</feature>
<feature type="compositionally biased region" description="Polar residues" evidence="19">
    <location>
        <begin position="643"/>
        <end position="661"/>
    </location>
</feature>
<evidence type="ECO:0000256" key="5">
    <source>
        <dbReference type="ARBA" id="ARBA00016038"/>
    </source>
</evidence>
<evidence type="ECO:0000256" key="8">
    <source>
        <dbReference type="ARBA" id="ARBA00022527"/>
    </source>
</evidence>
<evidence type="ECO:0000256" key="17">
    <source>
        <dbReference type="ARBA" id="ARBA00048679"/>
    </source>
</evidence>
<dbReference type="Pfam" id="PF01163">
    <property type="entry name" value="RIO1"/>
    <property type="match status" value="1"/>
</dbReference>
<evidence type="ECO:0000259" key="20">
    <source>
        <dbReference type="SMART" id="SM00090"/>
    </source>
</evidence>
<accession>A0A316UBD9</accession>
<comment type="catalytic activity">
    <reaction evidence="17">
        <text>L-seryl-[protein] + ATP = O-phospho-L-seryl-[protein] + ADP + H(+)</text>
        <dbReference type="Rhea" id="RHEA:17989"/>
        <dbReference type="Rhea" id="RHEA-COMP:9863"/>
        <dbReference type="Rhea" id="RHEA-COMP:11604"/>
        <dbReference type="ChEBI" id="CHEBI:15378"/>
        <dbReference type="ChEBI" id="CHEBI:29999"/>
        <dbReference type="ChEBI" id="CHEBI:30616"/>
        <dbReference type="ChEBI" id="CHEBI:83421"/>
        <dbReference type="ChEBI" id="CHEBI:456216"/>
        <dbReference type="EC" id="2.7.11.1"/>
    </reaction>
</comment>
<dbReference type="InterPro" id="IPR051272">
    <property type="entry name" value="RIO-type_Ser/Thr_kinase"/>
</dbReference>
<feature type="compositionally biased region" description="Acidic residues" evidence="19">
    <location>
        <begin position="54"/>
        <end position="71"/>
    </location>
</feature>
<keyword evidence="9" id="KW-0808">Transferase</keyword>
<keyword evidence="15" id="KW-0460">Magnesium</keyword>
<name>A0A316UBD9_9BASI</name>
<proteinExistence type="inferred from homology"/>
<dbReference type="SMART" id="SM00090">
    <property type="entry name" value="RIO"/>
    <property type="match status" value="1"/>
</dbReference>
<evidence type="ECO:0000313" key="22">
    <source>
        <dbReference type="Proteomes" id="UP000245942"/>
    </source>
</evidence>
<feature type="compositionally biased region" description="Low complexity" evidence="19">
    <location>
        <begin position="137"/>
        <end position="148"/>
    </location>
</feature>
<evidence type="ECO:0000256" key="2">
    <source>
        <dbReference type="ARBA" id="ARBA00004496"/>
    </source>
</evidence>
<reference evidence="21 22" key="1">
    <citation type="journal article" date="2018" name="Mol. Biol. Evol.">
        <title>Broad Genomic Sampling Reveals a Smut Pathogenic Ancestry of the Fungal Clade Ustilaginomycotina.</title>
        <authorList>
            <person name="Kijpornyongpan T."/>
            <person name="Mondo S.J."/>
            <person name="Barry K."/>
            <person name="Sandor L."/>
            <person name="Lee J."/>
            <person name="Lipzen A."/>
            <person name="Pangilinan J."/>
            <person name="LaButti K."/>
            <person name="Hainaut M."/>
            <person name="Henrissat B."/>
            <person name="Grigoriev I.V."/>
            <person name="Spatafora J.W."/>
            <person name="Aime M.C."/>
        </authorList>
    </citation>
    <scope>NUCLEOTIDE SEQUENCE [LARGE SCALE GENOMIC DNA]</scope>
    <source>
        <strain evidence="21 22">MCA 4718</strain>
    </source>
</reference>
<feature type="compositionally biased region" description="Basic and acidic residues" evidence="19">
    <location>
        <begin position="127"/>
        <end position="136"/>
    </location>
</feature>
<feature type="compositionally biased region" description="Basic residues" evidence="19">
    <location>
        <begin position="720"/>
        <end position="736"/>
    </location>
</feature>
<protein>
    <recommendedName>
        <fullName evidence="5">Serine/threonine-protein kinase RIO1</fullName>
        <ecNumber evidence="4">2.7.11.1</ecNumber>
    </recommendedName>
    <alternativeName>
        <fullName evidence="18">Serine/threonine-protein kinase rio1</fullName>
    </alternativeName>
</protein>
<dbReference type="GO" id="GO:0016787">
    <property type="term" value="F:hydrolase activity"/>
    <property type="evidence" value="ECO:0007669"/>
    <property type="project" value="UniProtKB-KW"/>
</dbReference>
<evidence type="ECO:0000256" key="13">
    <source>
        <dbReference type="ARBA" id="ARBA00022801"/>
    </source>
</evidence>
<organism evidence="21 22">
    <name type="scientific">Pseudomicrostroma glucosiphilum</name>
    <dbReference type="NCBI Taxonomy" id="1684307"/>
    <lineage>
        <taxon>Eukaryota</taxon>
        <taxon>Fungi</taxon>
        <taxon>Dikarya</taxon>
        <taxon>Basidiomycota</taxon>
        <taxon>Ustilaginomycotina</taxon>
        <taxon>Exobasidiomycetes</taxon>
        <taxon>Microstromatales</taxon>
        <taxon>Microstromatales incertae sedis</taxon>
        <taxon>Pseudomicrostroma</taxon>
    </lineage>
</organism>
<keyword evidence="14" id="KW-0067">ATP-binding</keyword>
<evidence type="ECO:0000256" key="3">
    <source>
        <dbReference type="ARBA" id="ARBA00009196"/>
    </source>
</evidence>
<keyword evidence="22" id="KW-1185">Reference proteome</keyword>
<dbReference type="EC" id="2.7.11.1" evidence="4"/>
<dbReference type="InterPro" id="IPR018935">
    <property type="entry name" value="RIO_kinase_CS"/>
</dbReference>
<evidence type="ECO:0000256" key="7">
    <source>
        <dbReference type="ARBA" id="ARBA00022517"/>
    </source>
</evidence>
<dbReference type="GO" id="GO:0005524">
    <property type="term" value="F:ATP binding"/>
    <property type="evidence" value="ECO:0007669"/>
    <property type="project" value="UniProtKB-KW"/>
</dbReference>
<keyword evidence="7" id="KW-0690">Ribosome biogenesis</keyword>
<feature type="compositionally biased region" description="Low complexity" evidence="19">
    <location>
        <begin position="559"/>
        <end position="569"/>
    </location>
</feature>
<keyword evidence="6" id="KW-0963">Cytoplasm</keyword>
<evidence type="ECO:0000256" key="11">
    <source>
        <dbReference type="ARBA" id="ARBA00022741"/>
    </source>
</evidence>
<evidence type="ECO:0000256" key="18">
    <source>
        <dbReference type="ARBA" id="ARBA00068838"/>
    </source>
</evidence>
<feature type="compositionally biased region" description="Basic and acidic residues" evidence="19">
    <location>
        <begin position="1"/>
        <end position="11"/>
    </location>
</feature>
<feature type="region of interest" description="Disordered" evidence="19">
    <location>
        <begin position="195"/>
        <end position="221"/>
    </location>
</feature>
<dbReference type="FunFam" id="3.30.200.20:FF:000148">
    <property type="entry name" value="Serine/threonine-protein kinase RIO1"/>
    <property type="match status" value="1"/>
</dbReference>
<dbReference type="OrthoDB" id="205248at2759"/>
<dbReference type="EMBL" id="KZ819328">
    <property type="protein sequence ID" value="PWN20335.1"/>
    <property type="molecule type" value="Genomic_DNA"/>
</dbReference>
<evidence type="ECO:0000256" key="16">
    <source>
        <dbReference type="ARBA" id="ARBA00047899"/>
    </source>
</evidence>
<evidence type="ECO:0000256" key="10">
    <source>
        <dbReference type="ARBA" id="ARBA00022723"/>
    </source>
</evidence>
<feature type="compositionally biased region" description="Acidic residues" evidence="19">
    <location>
        <begin position="667"/>
        <end position="685"/>
    </location>
</feature>
<evidence type="ECO:0000256" key="15">
    <source>
        <dbReference type="ARBA" id="ARBA00022842"/>
    </source>
</evidence>
<dbReference type="CDD" id="cd05147">
    <property type="entry name" value="RIO1_euk"/>
    <property type="match status" value="1"/>
</dbReference>
<dbReference type="GeneID" id="37016068"/>
<dbReference type="GO" id="GO:0042254">
    <property type="term" value="P:ribosome biogenesis"/>
    <property type="evidence" value="ECO:0007669"/>
    <property type="project" value="UniProtKB-KW"/>
</dbReference>
<dbReference type="Gene3D" id="3.30.200.20">
    <property type="entry name" value="Phosphorylase Kinase, domain 1"/>
    <property type="match status" value="1"/>
</dbReference>
<keyword evidence="11" id="KW-0547">Nucleotide-binding</keyword>
<feature type="region of interest" description="Disordered" evidence="19">
    <location>
        <begin position="260"/>
        <end position="282"/>
    </location>
</feature>
<feature type="region of interest" description="Disordered" evidence="19">
    <location>
        <begin position="1"/>
        <end position="83"/>
    </location>
</feature>
<dbReference type="RefSeq" id="XP_025347495.1">
    <property type="nucleotide sequence ID" value="XM_025494334.1"/>
</dbReference>
<gene>
    <name evidence="21" type="ORF">BCV69DRAFT_299471</name>
</gene>
<evidence type="ECO:0000313" key="21">
    <source>
        <dbReference type="EMBL" id="PWN20335.1"/>
    </source>
</evidence>
<feature type="region of interest" description="Disordered" evidence="19">
    <location>
        <begin position="517"/>
        <end position="596"/>
    </location>
</feature>
<evidence type="ECO:0000256" key="6">
    <source>
        <dbReference type="ARBA" id="ARBA00022490"/>
    </source>
</evidence>
<evidence type="ECO:0000256" key="19">
    <source>
        <dbReference type="SAM" id="MobiDB-lite"/>
    </source>
</evidence>
<comment type="similarity">
    <text evidence="3">Belongs to the protein kinase superfamily. RIO-type Ser/Thr kinase family.</text>
</comment>
<dbReference type="InterPro" id="IPR018934">
    <property type="entry name" value="RIO_dom"/>
</dbReference>
<feature type="compositionally biased region" description="Polar residues" evidence="19">
    <location>
        <begin position="149"/>
        <end position="159"/>
    </location>
</feature>
<dbReference type="GO" id="GO:0046872">
    <property type="term" value="F:metal ion binding"/>
    <property type="evidence" value="ECO:0007669"/>
    <property type="project" value="UniProtKB-KW"/>
</dbReference>
<evidence type="ECO:0000256" key="14">
    <source>
        <dbReference type="ARBA" id="ARBA00022840"/>
    </source>
</evidence>
<keyword evidence="8" id="KW-0723">Serine/threonine-protein kinase</keyword>
<dbReference type="Gene3D" id="1.10.510.10">
    <property type="entry name" value="Transferase(Phosphotransferase) domain 1"/>
    <property type="match status" value="1"/>
</dbReference>
<dbReference type="AlphaFoldDB" id="A0A316UBD9"/>
<evidence type="ECO:0000256" key="9">
    <source>
        <dbReference type="ARBA" id="ARBA00022679"/>
    </source>
</evidence>
<feature type="region of interest" description="Disordered" evidence="19">
    <location>
        <begin position="489"/>
        <end position="508"/>
    </location>
</feature>
<comment type="cofactor">
    <cofactor evidence="1">
        <name>Mg(2+)</name>
        <dbReference type="ChEBI" id="CHEBI:18420"/>
    </cofactor>
</comment>
<keyword evidence="10" id="KW-0479">Metal-binding</keyword>
<dbReference type="GO" id="GO:0004674">
    <property type="term" value="F:protein serine/threonine kinase activity"/>
    <property type="evidence" value="ECO:0007669"/>
    <property type="project" value="UniProtKB-KW"/>
</dbReference>
<keyword evidence="13" id="KW-0378">Hydrolase</keyword>
<feature type="compositionally biased region" description="Basic and acidic residues" evidence="19">
    <location>
        <begin position="686"/>
        <end position="719"/>
    </location>
</feature>
<dbReference type="STRING" id="1684307.A0A316UBD9"/>
<comment type="subcellular location">
    <subcellularLocation>
        <location evidence="2">Cytoplasm</location>
    </subcellularLocation>
</comment>
<comment type="catalytic activity">
    <reaction evidence="16">
        <text>L-threonyl-[protein] + ATP = O-phospho-L-threonyl-[protein] + ADP + H(+)</text>
        <dbReference type="Rhea" id="RHEA:46608"/>
        <dbReference type="Rhea" id="RHEA-COMP:11060"/>
        <dbReference type="Rhea" id="RHEA-COMP:11605"/>
        <dbReference type="ChEBI" id="CHEBI:15378"/>
        <dbReference type="ChEBI" id="CHEBI:30013"/>
        <dbReference type="ChEBI" id="CHEBI:30616"/>
        <dbReference type="ChEBI" id="CHEBI:61977"/>
        <dbReference type="ChEBI" id="CHEBI:456216"/>
        <dbReference type="EC" id="2.7.11.1"/>
    </reaction>
</comment>
<evidence type="ECO:0000256" key="12">
    <source>
        <dbReference type="ARBA" id="ARBA00022777"/>
    </source>
</evidence>
<feature type="compositionally biased region" description="Polar residues" evidence="19">
    <location>
        <begin position="575"/>
        <end position="595"/>
    </location>
</feature>
<dbReference type="Proteomes" id="UP000245942">
    <property type="component" value="Unassembled WGS sequence"/>
</dbReference>
<evidence type="ECO:0000256" key="1">
    <source>
        <dbReference type="ARBA" id="ARBA00001946"/>
    </source>
</evidence>
<dbReference type="InterPro" id="IPR011009">
    <property type="entry name" value="Kinase-like_dom_sf"/>
</dbReference>
<evidence type="ECO:0000256" key="4">
    <source>
        <dbReference type="ARBA" id="ARBA00012513"/>
    </source>
</evidence>
<feature type="compositionally biased region" description="Acidic residues" evidence="19">
    <location>
        <begin position="12"/>
        <end position="25"/>
    </location>
</feature>
<dbReference type="GO" id="GO:0005737">
    <property type="term" value="C:cytoplasm"/>
    <property type="evidence" value="ECO:0007669"/>
    <property type="project" value="UniProtKB-SubCell"/>
</dbReference>
<feature type="compositionally biased region" description="Polar residues" evidence="19">
    <location>
        <begin position="28"/>
        <end position="37"/>
    </location>
</feature>
<sequence>MSMAKVDRRIDDDDDEADQFADAEEQAPTLQQEQSTAPHPESSDVGLESIGDDKIEDDEVEDDYDSGEDSELERIQAFDFQDADWDMAKGDFTKLYNRSRQVQSVAQGSSDAAVPLPAMNISRKAAAAREARDEANRTNNRNTGNAAGPSSSTDPNRITSGEDAENAAQEAPHDKTTAQLSSLSHLASRISLSGSLNASVPRKGNSATASKDKDKADRATTQQVLDPRTLVILFKMLQRGFLRHIDGVISTGKEANVYHASMPPPPLAEHGEDETTPAEERKGSPVHVAIKIYKTSILVFKDRHQYVSGEYRFRNGYSGSNPRKMVKTWAEKEARNLKRLVSAGIRAPKPLELRDHVLVMDFLGDQAGWASPRLKDAEKSIDQEVENGQEDRWEDLYREMLAGMRTLWWQCRLVHADLSEYNVLYHESHLWIIDVSQSVEHDHPKALEFLRADISHIEAYFSKRGGVRNVLGLRKVFDWIIAEPRERAKRGGGNVGIDQVHEQDQGNDETYEGELKIVQTGGTGPFAQLEVRERERGETEEELMADLKEIMERSKESKAAASSAPPANNGLDHSANAQTSMATPPNQQAQQQSSDEAVFFSSYIPRTLNEVYDPERDIQKLKKDGAESLIYAGGVTGLGKANVESTSNPSEQVAAPSSQTPAPGDSQSDDESSDEDGSSDEDDENGGTREKKGPRGHRHEDREAKKQRKQEVKSANQERRKTKMSKKEKLKKMKKK</sequence>
<dbReference type="SUPFAM" id="SSF56112">
    <property type="entry name" value="Protein kinase-like (PK-like)"/>
    <property type="match status" value="1"/>
</dbReference>
<dbReference type="InterPro" id="IPR000687">
    <property type="entry name" value="RIO_kinase"/>
</dbReference>
<dbReference type="PANTHER" id="PTHR45723">
    <property type="entry name" value="SERINE/THREONINE-PROTEIN KINASE RIO1"/>
    <property type="match status" value="1"/>
</dbReference>
<feature type="compositionally biased region" description="Basic and acidic residues" evidence="19">
    <location>
        <begin position="545"/>
        <end position="558"/>
    </location>
</feature>
<feature type="domain" description="RIO kinase" evidence="20">
    <location>
        <begin position="214"/>
        <end position="482"/>
    </location>
</feature>